<comment type="caution">
    <text evidence="1">The sequence shown here is derived from an EMBL/GenBank/DDBJ whole genome shotgun (WGS) entry which is preliminary data.</text>
</comment>
<reference evidence="1" key="2">
    <citation type="submission" date="2021-01" db="EMBL/GenBank/DDBJ databases">
        <authorList>
            <person name="Schikora-Tamarit M.A."/>
        </authorList>
    </citation>
    <scope>NUCLEOTIDE SEQUENCE</scope>
    <source>
        <strain evidence="1">NCAIM Y.01608</strain>
    </source>
</reference>
<proteinExistence type="predicted"/>
<reference evidence="1" key="1">
    <citation type="journal article" date="2021" name="Open Biol.">
        <title>Shared evolutionary footprints suggest mitochondrial oxidative damage underlies multiple complex I losses in fungi.</title>
        <authorList>
            <person name="Schikora-Tamarit M.A."/>
            <person name="Marcet-Houben M."/>
            <person name="Nosek J."/>
            <person name="Gabaldon T."/>
        </authorList>
    </citation>
    <scope>NUCLEOTIDE SEQUENCE</scope>
    <source>
        <strain evidence="1">NCAIM Y.01608</strain>
    </source>
</reference>
<gene>
    <name evidence="1" type="ORF">OGATHE_005705</name>
</gene>
<dbReference type="EMBL" id="JAEUBD010001504">
    <property type="protein sequence ID" value="KAH3659660.1"/>
    <property type="molecule type" value="Genomic_DNA"/>
</dbReference>
<organism evidence="1 2">
    <name type="scientific">Ogataea polymorpha</name>
    <dbReference type="NCBI Taxonomy" id="460523"/>
    <lineage>
        <taxon>Eukaryota</taxon>
        <taxon>Fungi</taxon>
        <taxon>Dikarya</taxon>
        <taxon>Ascomycota</taxon>
        <taxon>Saccharomycotina</taxon>
        <taxon>Pichiomycetes</taxon>
        <taxon>Pichiales</taxon>
        <taxon>Pichiaceae</taxon>
        <taxon>Ogataea</taxon>
    </lineage>
</organism>
<name>A0A9P8SZB3_9ASCO</name>
<dbReference type="Proteomes" id="UP000788993">
    <property type="component" value="Unassembled WGS sequence"/>
</dbReference>
<sequence length="225" mass="24620">MFRLKNSDTSFKCLIRSSTLLSGMSGSTSRAIFVFICVRAAWSMATSLLNAIEVAILHHFLHSLDSVLSGAWDAFDVGRDPESFGSDVLEDEHSGWNRDRFHGHASVGDESTVLAQFSHHVGAVIASNTVESQFDWLAVGPFSNGLAKLFRSVFLLGYDLGCSQAGELIDQLLEVVSVSDDGDGVEAELLSDLDRRAANLRVASVLNEPVTRFELFEQRQHLICA</sequence>
<evidence type="ECO:0000313" key="2">
    <source>
        <dbReference type="Proteomes" id="UP000788993"/>
    </source>
</evidence>
<dbReference type="AlphaFoldDB" id="A0A9P8SZB3"/>
<accession>A0A9P8SZB3</accession>
<keyword evidence="2" id="KW-1185">Reference proteome</keyword>
<protein>
    <submittedName>
        <fullName evidence="1">Uncharacterized protein</fullName>
    </submittedName>
</protein>
<evidence type="ECO:0000313" key="1">
    <source>
        <dbReference type="EMBL" id="KAH3659660.1"/>
    </source>
</evidence>